<dbReference type="PANTHER" id="PTHR42737:SF7">
    <property type="entry name" value="THIOREDOXIN-DISULFIDE REDUCTASE"/>
    <property type="match status" value="1"/>
</dbReference>
<dbReference type="GO" id="GO:0005829">
    <property type="term" value="C:cytosol"/>
    <property type="evidence" value="ECO:0007669"/>
    <property type="project" value="TreeGrafter"/>
</dbReference>
<dbReference type="SUPFAM" id="SSF51905">
    <property type="entry name" value="FAD/NAD(P)-binding domain"/>
    <property type="match status" value="1"/>
</dbReference>
<protein>
    <recommendedName>
        <fullName evidence="14">Thioredoxin reductase</fullName>
    </recommendedName>
</protein>
<keyword evidence="4" id="KW-0274">FAD</keyword>
<evidence type="ECO:0000256" key="8">
    <source>
        <dbReference type="ARBA" id="ARBA00023284"/>
    </source>
</evidence>
<keyword evidence="13" id="KW-1185">Reference proteome</keyword>
<evidence type="ECO:0000256" key="6">
    <source>
        <dbReference type="ARBA" id="ARBA00023002"/>
    </source>
</evidence>
<dbReference type="OMA" id="ENGSHDW"/>
<keyword evidence="7" id="KW-1015">Disulfide bond</keyword>
<accession>A0A9J6GMR9</accession>
<dbReference type="Gene3D" id="3.30.390.30">
    <property type="match status" value="1"/>
</dbReference>
<dbReference type="InterPro" id="IPR046952">
    <property type="entry name" value="GSHR/TRXR-like"/>
</dbReference>
<evidence type="ECO:0000256" key="9">
    <source>
        <dbReference type="SAM" id="MobiDB-lite"/>
    </source>
</evidence>
<organism evidence="12 13">
    <name type="scientific">Haemaphysalis longicornis</name>
    <name type="common">Bush tick</name>
    <dbReference type="NCBI Taxonomy" id="44386"/>
    <lineage>
        <taxon>Eukaryota</taxon>
        <taxon>Metazoa</taxon>
        <taxon>Ecdysozoa</taxon>
        <taxon>Arthropoda</taxon>
        <taxon>Chelicerata</taxon>
        <taxon>Arachnida</taxon>
        <taxon>Acari</taxon>
        <taxon>Parasitiformes</taxon>
        <taxon>Ixodida</taxon>
        <taxon>Ixodoidea</taxon>
        <taxon>Ixodidae</taxon>
        <taxon>Haemaphysalinae</taxon>
        <taxon>Haemaphysalis</taxon>
    </lineage>
</organism>
<dbReference type="OrthoDB" id="5956163at2759"/>
<gene>
    <name evidence="12" type="ORF">HPB48_002799</name>
</gene>
<evidence type="ECO:0000256" key="7">
    <source>
        <dbReference type="ARBA" id="ARBA00023157"/>
    </source>
</evidence>
<comment type="similarity">
    <text evidence="2">Belongs to the class-I pyridine nucleotide-disulfide oxidoreductase family.</text>
</comment>
<evidence type="ECO:0000256" key="3">
    <source>
        <dbReference type="ARBA" id="ARBA00022630"/>
    </source>
</evidence>
<name>A0A9J6GMR9_HAELO</name>
<dbReference type="InterPro" id="IPR039648">
    <property type="entry name" value="DHPH_N"/>
</dbReference>
<evidence type="ECO:0000256" key="1">
    <source>
        <dbReference type="ARBA" id="ARBA00001974"/>
    </source>
</evidence>
<evidence type="ECO:0000313" key="12">
    <source>
        <dbReference type="EMBL" id="KAH9376885.1"/>
    </source>
</evidence>
<dbReference type="GO" id="GO:0005739">
    <property type="term" value="C:mitochondrion"/>
    <property type="evidence" value="ECO:0007669"/>
    <property type="project" value="TreeGrafter"/>
</dbReference>
<evidence type="ECO:0000256" key="5">
    <source>
        <dbReference type="ARBA" id="ARBA00022857"/>
    </source>
</evidence>
<reference evidence="12 13" key="1">
    <citation type="journal article" date="2020" name="Cell">
        <title>Large-Scale Comparative Analyses of Tick Genomes Elucidate Their Genetic Diversity and Vector Capacities.</title>
        <authorList>
            <consortium name="Tick Genome and Microbiome Consortium (TIGMIC)"/>
            <person name="Jia N."/>
            <person name="Wang J."/>
            <person name="Shi W."/>
            <person name="Du L."/>
            <person name="Sun Y."/>
            <person name="Zhan W."/>
            <person name="Jiang J.F."/>
            <person name="Wang Q."/>
            <person name="Zhang B."/>
            <person name="Ji P."/>
            <person name="Bell-Sakyi L."/>
            <person name="Cui X.M."/>
            <person name="Yuan T.T."/>
            <person name="Jiang B.G."/>
            <person name="Yang W.F."/>
            <person name="Lam T.T."/>
            <person name="Chang Q.C."/>
            <person name="Ding S.J."/>
            <person name="Wang X.J."/>
            <person name="Zhu J.G."/>
            <person name="Ruan X.D."/>
            <person name="Zhao L."/>
            <person name="Wei J.T."/>
            <person name="Ye R.Z."/>
            <person name="Que T.C."/>
            <person name="Du C.H."/>
            <person name="Zhou Y.H."/>
            <person name="Cheng J.X."/>
            <person name="Dai P.F."/>
            <person name="Guo W.B."/>
            <person name="Han X.H."/>
            <person name="Huang E.J."/>
            <person name="Li L.F."/>
            <person name="Wei W."/>
            <person name="Gao Y.C."/>
            <person name="Liu J.Z."/>
            <person name="Shao H.Z."/>
            <person name="Wang X."/>
            <person name="Wang C.C."/>
            <person name="Yang T.C."/>
            <person name="Huo Q.B."/>
            <person name="Li W."/>
            <person name="Chen H.Y."/>
            <person name="Chen S.E."/>
            <person name="Zhou L.G."/>
            <person name="Ni X.B."/>
            <person name="Tian J.H."/>
            <person name="Sheng Y."/>
            <person name="Liu T."/>
            <person name="Pan Y.S."/>
            <person name="Xia L.Y."/>
            <person name="Li J."/>
            <person name="Zhao F."/>
            <person name="Cao W.C."/>
        </authorList>
    </citation>
    <scope>NUCLEOTIDE SEQUENCE [LARGE SCALE GENOMIC DNA]</scope>
    <source>
        <strain evidence="12">HaeL-2018</strain>
    </source>
</reference>
<dbReference type="FunFam" id="3.30.390.30:FF:000004">
    <property type="entry name" value="Thioredoxin reductase 1, cytoplasmic"/>
    <property type="match status" value="1"/>
</dbReference>
<keyword evidence="8" id="KW-0676">Redox-active center</keyword>
<dbReference type="Pfam" id="PF02852">
    <property type="entry name" value="Pyr_redox_dim"/>
    <property type="match status" value="1"/>
</dbReference>
<dbReference type="GO" id="GO:0050660">
    <property type="term" value="F:flavin adenine dinucleotide binding"/>
    <property type="evidence" value="ECO:0007669"/>
    <property type="project" value="InterPro"/>
</dbReference>
<evidence type="ECO:0008006" key="14">
    <source>
        <dbReference type="Google" id="ProtNLM"/>
    </source>
</evidence>
<dbReference type="InterPro" id="IPR036188">
    <property type="entry name" value="FAD/NAD-bd_sf"/>
</dbReference>
<evidence type="ECO:0000256" key="4">
    <source>
        <dbReference type="ARBA" id="ARBA00022827"/>
    </source>
</evidence>
<dbReference type="VEuPathDB" id="VectorBase:HLOH_055810"/>
<feature type="domain" description="Pyridine nucleotide-disulphide oxidoreductase N-terminal" evidence="10">
    <location>
        <begin position="42"/>
        <end position="107"/>
    </location>
</feature>
<keyword evidence="5" id="KW-0521">NADP</keyword>
<dbReference type="PRINTS" id="PR00411">
    <property type="entry name" value="PNDRDTASEI"/>
</dbReference>
<dbReference type="GO" id="GO:0004362">
    <property type="term" value="F:glutathione-disulfide reductase (NADPH) activity"/>
    <property type="evidence" value="ECO:0007669"/>
    <property type="project" value="TreeGrafter"/>
</dbReference>
<dbReference type="Gene3D" id="3.50.50.60">
    <property type="entry name" value="FAD/NAD(P)-binding domain"/>
    <property type="match status" value="1"/>
</dbReference>
<dbReference type="SUPFAM" id="SSF55424">
    <property type="entry name" value="FAD/NAD-linked reductases, dimerisation (C-terminal) domain"/>
    <property type="match status" value="1"/>
</dbReference>
<dbReference type="PANTHER" id="PTHR42737">
    <property type="entry name" value="GLUTATHIONE REDUCTASE"/>
    <property type="match status" value="1"/>
</dbReference>
<dbReference type="EMBL" id="JABSTR010000008">
    <property type="protein sequence ID" value="KAH9376885.1"/>
    <property type="molecule type" value="Genomic_DNA"/>
</dbReference>
<comment type="caution">
    <text evidence="12">The sequence shown here is derived from an EMBL/GenBank/DDBJ whole genome shotgun (WGS) entry which is preliminary data.</text>
</comment>
<evidence type="ECO:0000256" key="2">
    <source>
        <dbReference type="ARBA" id="ARBA00007532"/>
    </source>
</evidence>
<dbReference type="Pfam" id="PF00070">
    <property type="entry name" value="Pyr_redox"/>
    <property type="match status" value="1"/>
</dbReference>
<feature type="compositionally biased region" description="Polar residues" evidence="9">
    <location>
        <begin position="11"/>
        <end position="20"/>
    </location>
</feature>
<proteinExistence type="inferred from homology"/>
<evidence type="ECO:0000313" key="13">
    <source>
        <dbReference type="Proteomes" id="UP000821853"/>
    </source>
</evidence>
<dbReference type="GO" id="GO:0006749">
    <property type="term" value="P:glutathione metabolic process"/>
    <property type="evidence" value="ECO:0007669"/>
    <property type="project" value="TreeGrafter"/>
</dbReference>
<dbReference type="GO" id="GO:0045454">
    <property type="term" value="P:cell redox homeostasis"/>
    <property type="evidence" value="ECO:0007669"/>
    <property type="project" value="InterPro"/>
</dbReference>
<feature type="domain" description="Pyridine nucleotide-disulphide oxidoreductase dimerisation" evidence="11">
    <location>
        <begin position="196"/>
        <end position="307"/>
    </location>
</feature>
<evidence type="ECO:0000259" key="11">
    <source>
        <dbReference type="Pfam" id="PF02852"/>
    </source>
</evidence>
<dbReference type="Proteomes" id="UP000821853">
    <property type="component" value="Unassembled WGS sequence"/>
</dbReference>
<dbReference type="InterPro" id="IPR016156">
    <property type="entry name" value="FAD/NAD-linked_Rdtase_dimer_sf"/>
</dbReference>
<evidence type="ECO:0000259" key="10">
    <source>
        <dbReference type="Pfam" id="PF00070"/>
    </source>
</evidence>
<dbReference type="FunFam" id="3.50.50.60:FF:000012">
    <property type="entry name" value="Thioredoxin reductase 1, cytoplasmic"/>
    <property type="match status" value="1"/>
</dbReference>
<dbReference type="InterPro" id="IPR004099">
    <property type="entry name" value="Pyr_nucl-diS_OxRdtase_dimer"/>
</dbReference>
<dbReference type="GO" id="GO:0034599">
    <property type="term" value="P:cellular response to oxidative stress"/>
    <property type="evidence" value="ECO:0007669"/>
    <property type="project" value="TreeGrafter"/>
</dbReference>
<keyword evidence="3" id="KW-0285">Flavoprotein</keyword>
<comment type="cofactor">
    <cofactor evidence="1">
        <name>FAD</name>
        <dbReference type="ChEBI" id="CHEBI:57692"/>
    </cofactor>
</comment>
<sequence length="323" mass="35403">MSPASRIMPSPRTTSSLSSNLREKPVLARGSLCWHALTLPADVALECAGFLRGLGYDTTVMVRSICLRGFDQQMARLVADHMADEGTRFLWRCVPRHVARLADGRLQVRWEGPEGQQQEDVFDTLLVAVGRQAETARLNLGAAQVDTNPKNHKVVVNEHDQSSGRPELTPVAIRAGRLLAQRLAGASTECMDYNTVPTTVFTPLEYGCVGMSEELAEETVGRDNIDVLHAFYRPLEYTVAQRDASHCYIKAIVERSGAQHVLGLHLTGPNAGEVIQGFAAALRCKLTRQVLEQTVGIHPTVAEEVVKLRITKRSGEDPQVTGC</sequence>
<feature type="region of interest" description="Disordered" evidence="9">
    <location>
        <begin position="1"/>
        <end position="20"/>
    </location>
</feature>
<dbReference type="AlphaFoldDB" id="A0A9J6GMR9"/>
<keyword evidence="6" id="KW-0560">Oxidoreductase</keyword>